<evidence type="ECO:0000313" key="1">
    <source>
        <dbReference type="EMBL" id="KAI4372993.1"/>
    </source>
</evidence>
<comment type="caution">
    <text evidence="1">The sequence shown here is derived from an EMBL/GenBank/DDBJ whole genome shotgun (WGS) entry which is preliminary data.</text>
</comment>
<organism evidence="1 2">
    <name type="scientific">Melastoma candidum</name>
    <dbReference type="NCBI Taxonomy" id="119954"/>
    <lineage>
        <taxon>Eukaryota</taxon>
        <taxon>Viridiplantae</taxon>
        <taxon>Streptophyta</taxon>
        <taxon>Embryophyta</taxon>
        <taxon>Tracheophyta</taxon>
        <taxon>Spermatophyta</taxon>
        <taxon>Magnoliopsida</taxon>
        <taxon>eudicotyledons</taxon>
        <taxon>Gunneridae</taxon>
        <taxon>Pentapetalae</taxon>
        <taxon>rosids</taxon>
        <taxon>malvids</taxon>
        <taxon>Myrtales</taxon>
        <taxon>Melastomataceae</taxon>
        <taxon>Melastomatoideae</taxon>
        <taxon>Melastomateae</taxon>
        <taxon>Melastoma</taxon>
    </lineage>
</organism>
<accession>A0ACB9R6C2</accession>
<reference evidence="2" key="1">
    <citation type="journal article" date="2023" name="Front. Plant Sci.">
        <title>Chromosomal-level genome assembly of Melastoma candidum provides insights into trichome evolution.</title>
        <authorList>
            <person name="Zhong Y."/>
            <person name="Wu W."/>
            <person name="Sun C."/>
            <person name="Zou P."/>
            <person name="Liu Y."/>
            <person name="Dai S."/>
            <person name="Zhou R."/>
        </authorList>
    </citation>
    <scope>NUCLEOTIDE SEQUENCE [LARGE SCALE GENOMIC DNA]</scope>
</reference>
<proteinExistence type="predicted"/>
<name>A0ACB9R6C2_9MYRT</name>
<keyword evidence="2" id="KW-1185">Reference proteome</keyword>
<evidence type="ECO:0000313" key="2">
    <source>
        <dbReference type="Proteomes" id="UP001057402"/>
    </source>
</evidence>
<protein>
    <submittedName>
        <fullName evidence="1">Uncharacterized protein</fullName>
    </submittedName>
</protein>
<sequence>MFRWNGLRVIHGAFIHLSDPILDETNPPPNQNPRPQHANTSYSLQHRHPKPSFLSSRRLATRDPSLAIPISNASSQQANLAAHTIPERPPPYSANRGRR</sequence>
<dbReference type="Proteomes" id="UP001057402">
    <property type="component" value="Chromosome 4"/>
</dbReference>
<dbReference type="EMBL" id="CM042883">
    <property type="protein sequence ID" value="KAI4372993.1"/>
    <property type="molecule type" value="Genomic_DNA"/>
</dbReference>
<gene>
    <name evidence="1" type="ORF">MLD38_011168</name>
</gene>